<dbReference type="Proteomes" id="UP000306509">
    <property type="component" value="Unassembled WGS sequence"/>
</dbReference>
<evidence type="ECO:0000313" key="2">
    <source>
        <dbReference type="Proteomes" id="UP000306509"/>
    </source>
</evidence>
<organism evidence="1 2">
    <name type="scientific">Robinsoniella peoriensis</name>
    <dbReference type="NCBI Taxonomy" id="180332"/>
    <lineage>
        <taxon>Bacteria</taxon>
        <taxon>Bacillati</taxon>
        <taxon>Bacillota</taxon>
        <taxon>Clostridia</taxon>
        <taxon>Lachnospirales</taxon>
        <taxon>Lachnospiraceae</taxon>
        <taxon>Robinsoniella</taxon>
    </lineage>
</organism>
<evidence type="ECO:0000313" key="1">
    <source>
        <dbReference type="EMBL" id="TLC98141.1"/>
    </source>
</evidence>
<reference evidence="1 2" key="1">
    <citation type="journal article" date="2019" name="Anaerobe">
        <title>Detection of Robinsoniella peoriensis in multiple bone samples of a trauma patient.</title>
        <authorList>
            <person name="Schrottner P."/>
            <person name="Hartwich K."/>
            <person name="Bunk B."/>
            <person name="Schober I."/>
            <person name="Helbig S."/>
            <person name="Rudolph W.W."/>
            <person name="Gunzer F."/>
        </authorList>
    </citation>
    <scope>NUCLEOTIDE SEQUENCE [LARGE SCALE GENOMIC DNA]</scope>
    <source>
        <strain evidence="1 2">DSM 106044</strain>
    </source>
</reference>
<gene>
    <name evidence="1" type="ORF">DSM106044_05047</name>
</gene>
<dbReference type="STRING" id="180332.GCA_000797495_03412"/>
<keyword evidence="2" id="KW-1185">Reference proteome</keyword>
<dbReference type="AlphaFoldDB" id="A0A4U8Q0D9"/>
<protein>
    <submittedName>
        <fullName evidence="1">Nif11-like leader peptide domain protein</fullName>
    </submittedName>
</protein>
<dbReference type="RefSeq" id="WP_138003971.1">
    <property type="nucleotide sequence ID" value="NZ_QGQD01000104.1"/>
</dbReference>
<name>A0A4U8Q0D9_9FIRM</name>
<dbReference type="EMBL" id="QGQD01000104">
    <property type="protein sequence ID" value="TLC98141.1"/>
    <property type="molecule type" value="Genomic_DNA"/>
</dbReference>
<comment type="caution">
    <text evidence="1">The sequence shown here is derived from an EMBL/GenBank/DDBJ whole genome shotgun (WGS) entry which is preliminary data.</text>
</comment>
<proteinExistence type="predicted"/>
<sequence length="108" mass="11208">MNENLKKLFEVLKADENISEKFSACKTPEEAYQTAQEIVDGYGFEEFKQAMTEIDKLAKKESGELSEADLEGVAGGSDLELGLTIAGSVIGGAGTIAGAAVAASAASM</sequence>
<accession>A0A4U8Q0D9</accession>